<dbReference type="Pfam" id="PF00135">
    <property type="entry name" value="COesterase"/>
    <property type="match status" value="1"/>
</dbReference>
<dbReference type="SUPFAM" id="SSF53474">
    <property type="entry name" value="alpha/beta-Hydrolases"/>
    <property type="match status" value="1"/>
</dbReference>
<comment type="similarity">
    <text evidence="1 5">Belongs to the type-B carboxylesterase/lipase family.</text>
</comment>
<dbReference type="GO" id="GO:0052689">
    <property type="term" value="F:carboxylic ester hydrolase activity"/>
    <property type="evidence" value="ECO:0007669"/>
    <property type="project" value="UniProtKB-KW"/>
</dbReference>
<feature type="signal peptide" evidence="5">
    <location>
        <begin position="1"/>
        <end position="21"/>
    </location>
</feature>
<evidence type="ECO:0000256" key="4">
    <source>
        <dbReference type="ARBA" id="ARBA00023180"/>
    </source>
</evidence>
<keyword evidence="3 5" id="KW-0378">Hydrolase</keyword>
<dbReference type="EMBL" id="MH201556">
    <property type="protein sequence ID" value="QCI55805.1"/>
    <property type="molecule type" value="mRNA"/>
</dbReference>
<dbReference type="InterPro" id="IPR002018">
    <property type="entry name" value="CarbesteraseB"/>
</dbReference>
<dbReference type="InterPro" id="IPR019819">
    <property type="entry name" value="Carboxylesterase_B_CS"/>
</dbReference>
<reference evidence="8" key="1">
    <citation type="submission" date="2018-04" db="EMBL/GenBank/DDBJ databases">
        <title>Two carboxylesterase cDNAs from Chinese mitten carb,Eriocheir sinensis:Clonig,tissue expression,and the effect post pesticide treatment.</title>
        <authorList>
            <person name="Zang Y."/>
        </authorList>
    </citation>
    <scope>NUCLEOTIDE SEQUENCE</scope>
</reference>
<dbReference type="Gene3D" id="3.40.50.1820">
    <property type="entry name" value="alpha/beta hydrolase"/>
    <property type="match status" value="1"/>
</dbReference>
<dbReference type="InterPro" id="IPR029058">
    <property type="entry name" value="AB_hydrolase_fold"/>
</dbReference>
<evidence type="ECO:0000256" key="6">
    <source>
        <dbReference type="SAM" id="MobiDB-lite"/>
    </source>
</evidence>
<protein>
    <recommendedName>
        <fullName evidence="5">Carboxylic ester hydrolase</fullName>
        <ecNumber evidence="5">3.1.1.-</ecNumber>
    </recommendedName>
</protein>
<accession>A0A4D7APC6</accession>
<proteinExistence type="evidence at transcript level"/>
<dbReference type="OrthoDB" id="19653at2759"/>
<evidence type="ECO:0000313" key="8">
    <source>
        <dbReference type="EMBL" id="QCI55805.1"/>
    </source>
</evidence>
<evidence type="ECO:0000256" key="1">
    <source>
        <dbReference type="ARBA" id="ARBA00005964"/>
    </source>
</evidence>
<dbReference type="InterPro" id="IPR050309">
    <property type="entry name" value="Type-B_Carboxylest/Lipase"/>
</dbReference>
<evidence type="ECO:0000259" key="7">
    <source>
        <dbReference type="Pfam" id="PF00135"/>
    </source>
</evidence>
<feature type="chain" id="PRO_5019882729" description="Carboxylic ester hydrolase" evidence="5">
    <location>
        <begin position="22"/>
        <end position="589"/>
    </location>
</feature>
<keyword evidence="4" id="KW-0325">Glycoprotein</keyword>
<name>A0A4D7APC6_ERISI</name>
<feature type="domain" description="Carboxylesterase type B" evidence="7">
    <location>
        <begin position="25"/>
        <end position="544"/>
    </location>
</feature>
<dbReference type="InterPro" id="IPR019826">
    <property type="entry name" value="Carboxylesterase_B_AS"/>
</dbReference>
<dbReference type="AlphaFoldDB" id="A0A4D7APC6"/>
<keyword evidence="5" id="KW-0732">Signal</keyword>
<keyword evidence="2" id="KW-0719">Serine esterase</keyword>
<dbReference type="PROSITE" id="PS00941">
    <property type="entry name" value="CARBOXYLESTERASE_B_2"/>
    <property type="match status" value="1"/>
</dbReference>
<dbReference type="PROSITE" id="PS00122">
    <property type="entry name" value="CARBOXYLESTERASE_B_1"/>
    <property type="match status" value="1"/>
</dbReference>
<sequence>MRCVGCLVVAMVVVATGGAAAKEVPFVDTEGGRVSGILDRTENGRNFHSFYGIPFAQPPLGKLRFKDPQTPAPWEGTRDASQPPAMCLQNHFINLSAGKTDFTGDEDCLYLNVFTPEVKEGSDLPVMVWIHGGGFHAGSATEHRPHVLLDHDVVLVVVQYRLGVLGFLSTEDSVMPGNLGLKDQTMALQWVQRNIHRFGGDKTRVTIFGESAGGASVHYQMLTPKAEGLFSRAILQSGNALCPWAVNAKPRETALRVAGFVGCPADQGSQALLGCLQGLDANVIAPLLHKFSRWSRMPLTFVPWVDGEYLPEHPAQLVLDGRHAQVEIMSGVTRDEGGLFALPVLRKKVLLEQLSTNFSVTGPTSLSLDGLCEDPVAVARQVYLHYFDTIHLTEAHAESLNRMFSDHMFAVSHDLTTAFHASHLHPDKKTFRYELQHYRPSAVSHLICPSCDVEWISHTDELFYLFRGFPFLTLPPDWQQDLQRPEDLSLRDIMTTLWTNFAATGNPTPDDSLGFKWEPSTADNLHYLSITSTPSMQPDNRKEAREFIASLPVTISKILYPEEQKQQQQQEEEEQKEPAEGGHPLIEEL</sequence>
<feature type="region of interest" description="Disordered" evidence="6">
    <location>
        <begin position="559"/>
        <end position="589"/>
    </location>
</feature>
<dbReference type="PANTHER" id="PTHR11559">
    <property type="entry name" value="CARBOXYLESTERASE"/>
    <property type="match status" value="1"/>
</dbReference>
<dbReference type="EC" id="3.1.1.-" evidence="5"/>
<evidence type="ECO:0000256" key="2">
    <source>
        <dbReference type="ARBA" id="ARBA00022487"/>
    </source>
</evidence>
<evidence type="ECO:0000256" key="5">
    <source>
        <dbReference type="RuleBase" id="RU361235"/>
    </source>
</evidence>
<evidence type="ECO:0000256" key="3">
    <source>
        <dbReference type="ARBA" id="ARBA00022801"/>
    </source>
</evidence>
<organism evidence="8">
    <name type="scientific">Eriocheir sinensis</name>
    <name type="common">Chinese mitten crab</name>
    <dbReference type="NCBI Taxonomy" id="95602"/>
    <lineage>
        <taxon>Eukaryota</taxon>
        <taxon>Metazoa</taxon>
        <taxon>Ecdysozoa</taxon>
        <taxon>Arthropoda</taxon>
        <taxon>Crustacea</taxon>
        <taxon>Multicrustacea</taxon>
        <taxon>Malacostraca</taxon>
        <taxon>Eumalacostraca</taxon>
        <taxon>Eucarida</taxon>
        <taxon>Decapoda</taxon>
        <taxon>Pleocyemata</taxon>
        <taxon>Brachyura</taxon>
        <taxon>Eubrachyura</taxon>
        <taxon>Grapsoidea</taxon>
        <taxon>Varunidae</taxon>
        <taxon>Eriocheir</taxon>
    </lineage>
</organism>